<accession>A0ABW3KGS9</accession>
<dbReference type="PANTHER" id="PTHR42160:SF1">
    <property type="entry name" value="URACIL-DNA GLYCOSYLASE SUPERFAMILY PROTEIN"/>
    <property type="match status" value="1"/>
</dbReference>
<dbReference type="RefSeq" id="WP_379558016.1">
    <property type="nucleotide sequence ID" value="NZ_JBHTJS010000030.1"/>
</dbReference>
<sequence length="199" mass="22978">MSSLFEQRLMQARACRMCEAHLPLGPRPVLQMAPAARIMIIGQAPGLRVHETGIPWNDPSGDTLRHWLQLSKEQFYNPELLAIMPMGFCYPGRGKSGDLPPRPECAPAWHEPLLEVLPNIELTLLIGQYAQRRYLGRQYKTLTETVRHWREFSPTCLPLPHPSPRNRYWLAKNPWFEQEELPILRQRVHQVLAGSSFKP</sequence>
<evidence type="ECO:0000259" key="1">
    <source>
        <dbReference type="SMART" id="SM00986"/>
    </source>
</evidence>
<evidence type="ECO:0000313" key="2">
    <source>
        <dbReference type="EMBL" id="MFD1008025.1"/>
    </source>
</evidence>
<dbReference type="Gene3D" id="3.40.470.10">
    <property type="entry name" value="Uracil-DNA glycosylase-like domain"/>
    <property type="match status" value="1"/>
</dbReference>
<dbReference type="Pfam" id="PF03167">
    <property type="entry name" value="UDG"/>
    <property type="match status" value="1"/>
</dbReference>
<dbReference type="Proteomes" id="UP001597048">
    <property type="component" value="Unassembled WGS sequence"/>
</dbReference>
<dbReference type="SMART" id="SM00987">
    <property type="entry name" value="UreE_C"/>
    <property type="match status" value="1"/>
</dbReference>
<protein>
    <submittedName>
        <fullName evidence="2">Uracil-DNA glycosylase family protein</fullName>
    </submittedName>
</protein>
<feature type="domain" description="Uracil-DNA glycosylase-like" evidence="1">
    <location>
        <begin position="29"/>
        <end position="185"/>
    </location>
</feature>
<evidence type="ECO:0000313" key="3">
    <source>
        <dbReference type="Proteomes" id="UP001597048"/>
    </source>
</evidence>
<dbReference type="InterPro" id="IPR036895">
    <property type="entry name" value="Uracil-DNA_glycosylase-like_sf"/>
</dbReference>
<dbReference type="EMBL" id="JBHTJS010000030">
    <property type="protein sequence ID" value="MFD1008025.1"/>
    <property type="molecule type" value="Genomic_DNA"/>
</dbReference>
<proteinExistence type="predicted"/>
<comment type="caution">
    <text evidence="2">The sequence shown here is derived from an EMBL/GenBank/DDBJ whole genome shotgun (WGS) entry which is preliminary data.</text>
</comment>
<reference evidence="3" key="1">
    <citation type="journal article" date="2019" name="Int. J. Syst. Evol. Microbiol.">
        <title>The Global Catalogue of Microorganisms (GCM) 10K type strain sequencing project: providing services to taxonomists for standard genome sequencing and annotation.</title>
        <authorList>
            <consortium name="The Broad Institute Genomics Platform"/>
            <consortium name="The Broad Institute Genome Sequencing Center for Infectious Disease"/>
            <person name="Wu L."/>
            <person name="Ma J."/>
        </authorList>
    </citation>
    <scope>NUCLEOTIDE SEQUENCE [LARGE SCALE GENOMIC DNA]</scope>
    <source>
        <strain evidence="3">CCUG 60525</strain>
    </source>
</reference>
<dbReference type="PANTHER" id="PTHR42160">
    <property type="entry name" value="URACIL-DNA GLYCOSYLASE SUPERFAMILY PROTEIN"/>
    <property type="match status" value="1"/>
</dbReference>
<dbReference type="InterPro" id="IPR005122">
    <property type="entry name" value="Uracil-DNA_glycosylase-like"/>
</dbReference>
<dbReference type="SMART" id="SM00986">
    <property type="entry name" value="UDG"/>
    <property type="match status" value="1"/>
</dbReference>
<keyword evidence="3" id="KW-1185">Reference proteome</keyword>
<dbReference type="InterPro" id="IPR047124">
    <property type="entry name" value="HI_0220.2"/>
</dbReference>
<gene>
    <name evidence="2" type="ORF">ACFQ1C_07645</name>
</gene>
<name>A0ABW3KGS9_9GAMM</name>
<dbReference type="SUPFAM" id="SSF52141">
    <property type="entry name" value="Uracil-DNA glycosylase-like"/>
    <property type="match status" value="1"/>
</dbReference>
<dbReference type="CDD" id="cd10033">
    <property type="entry name" value="UDG_like"/>
    <property type="match status" value="1"/>
</dbReference>
<organism evidence="2 3">
    <name type="scientific">Oceanisphaera ostreae</name>
    <dbReference type="NCBI Taxonomy" id="914151"/>
    <lineage>
        <taxon>Bacteria</taxon>
        <taxon>Pseudomonadati</taxon>
        <taxon>Pseudomonadota</taxon>
        <taxon>Gammaproteobacteria</taxon>
        <taxon>Aeromonadales</taxon>
        <taxon>Aeromonadaceae</taxon>
        <taxon>Oceanisphaera</taxon>
    </lineage>
</organism>